<reference evidence="3" key="1">
    <citation type="journal article" date="2019" name="Int. J. Syst. Evol. Microbiol.">
        <title>The Global Catalogue of Microorganisms (GCM) 10K type strain sequencing project: providing services to taxonomists for standard genome sequencing and annotation.</title>
        <authorList>
            <consortium name="The Broad Institute Genomics Platform"/>
            <consortium name="The Broad Institute Genome Sequencing Center for Infectious Disease"/>
            <person name="Wu L."/>
            <person name="Ma J."/>
        </authorList>
    </citation>
    <scope>NUCLEOTIDE SEQUENCE [LARGE SCALE GENOMIC DNA]</scope>
    <source>
        <strain evidence="3">CCM 4481</strain>
    </source>
</reference>
<dbReference type="EMBL" id="JBHSGA010000017">
    <property type="protein sequence ID" value="MFC4527855.1"/>
    <property type="molecule type" value="Genomic_DNA"/>
</dbReference>
<accession>A0ABV9C494</accession>
<proteinExistence type="predicted"/>
<protein>
    <recommendedName>
        <fullName evidence="4">Virulence factor</fullName>
    </recommendedName>
</protein>
<dbReference type="Proteomes" id="UP001595961">
    <property type="component" value="Unassembled WGS sequence"/>
</dbReference>
<name>A0ABV9C494_9GAMM</name>
<keyword evidence="3" id="KW-1185">Reference proteome</keyword>
<organism evidence="2 3">
    <name type="scientific">Dyella halodurans</name>
    <dbReference type="NCBI Taxonomy" id="1920171"/>
    <lineage>
        <taxon>Bacteria</taxon>
        <taxon>Pseudomonadati</taxon>
        <taxon>Pseudomonadota</taxon>
        <taxon>Gammaproteobacteria</taxon>
        <taxon>Lysobacterales</taxon>
        <taxon>Rhodanobacteraceae</taxon>
        <taxon>Dyella</taxon>
    </lineage>
</organism>
<evidence type="ECO:0000313" key="3">
    <source>
        <dbReference type="Proteomes" id="UP001595961"/>
    </source>
</evidence>
<feature type="chain" id="PRO_5046791934" description="Virulence factor" evidence="1">
    <location>
        <begin position="31"/>
        <end position="114"/>
    </location>
</feature>
<evidence type="ECO:0000256" key="1">
    <source>
        <dbReference type="SAM" id="SignalP"/>
    </source>
</evidence>
<comment type="caution">
    <text evidence="2">The sequence shown here is derived from an EMBL/GenBank/DDBJ whole genome shotgun (WGS) entry which is preliminary data.</text>
</comment>
<evidence type="ECO:0008006" key="4">
    <source>
        <dbReference type="Google" id="ProtNLM"/>
    </source>
</evidence>
<dbReference type="PROSITE" id="PS51257">
    <property type="entry name" value="PROKAR_LIPOPROTEIN"/>
    <property type="match status" value="1"/>
</dbReference>
<dbReference type="RefSeq" id="WP_266151845.1">
    <property type="nucleotide sequence ID" value="NZ_CP064028.1"/>
</dbReference>
<evidence type="ECO:0000313" key="2">
    <source>
        <dbReference type="EMBL" id="MFC4527855.1"/>
    </source>
</evidence>
<keyword evidence="1" id="KW-0732">Signal</keyword>
<gene>
    <name evidence="2" type="ORF">ACFO5W_14520</name>
</gene>
<feature type="signal peptide" evidence="1">
    <location>
        <begin position="1"/>
        <end position="30"/>
    </location>
</feature>
<sequence length="114" mass="11717">MNKSKLSSVKRVVLASAMLLGCVAVAPAFAGHVNVSVGIGLPVVGVGYYGGPAYYPAPAPVVYAPAPVYYAPAPVVYGPAVGVVVGPGGYYHGHGYYPRGGGYYHHGGYRVYGR</sequence>